<dbReference type="EMBL" id="JBHSJD010000001">
    <property type="protein sequence ID" value="MFC5020775.1"/>
    <property type="molecule type" value="Genomic_DNA"/>
</dbReference>
<comment type="caution">
    <text evidence="2">The sequence shown here is derived from an EMBL/GenBank/DDBJ whole genome shotgun (WGS) entry which is preliminary data.</text>
</comment>
<dbReference type="Pfam" id="PF06094">
    <property type="entry name" value="GGACT"/>
    <property type="match status" value="1"/>
</dbReference>
<name>A0ABV9X5M3_9ACTN</name>
<dbReference type="InterPro" id="IPR036568">
    <property type="entry name" value="GGCT-like_sf"/>
</dbReference>
<accession>A0ABV9X5M3</accession>
<reference evidence="3" key="1">
    <citation type="journal article" date="2019" name="Int. J. Syst. Evol. Microbiol.">
        <title>The Global Catalogue of Microorganisms (GCM) 10K type strain sequencing project: providing services to taxonomists for standard genome sequencing and annotation.</title>
        <authorList>
            <consortium name="The Broad Institute Genomics Platform"/>
            <consortium name="The Broad Institute Genome Sequencing Center for Infectious Disease"/>
            <person name="Wu L."/>
            <person name="Ma J."/>
        </authorList>
    </citation>
    <scope>NUCLEOTIDE SEQUENCE [LARGE SCALE GENOMIC DNA]</scope>
    <source>
        <strain evidence="3">CGMCC 4.1648</strain>
    </source>
</reference>
<evidence type="ECO:0000259" key="1">
    <source>
        <dbReference type="Pfam" id="PF06094"/>
    </source>
</evidence>
<proteinExistence type="predicted"/>
<dbReference type="Proteomes" id="UP001595829">
    <property type="component" value="Unassembled WGS sequence"/>
</dbReference>
<organism evidence="2 3">
    <name type="scientific">Streptomyces coeruleoprunus</name>
    <dbReference type="NCBI Taxonomy" id="285563"/>
    <lineage>
        <taxon>Bacteria</taxon>
        <taxon>Bacillati</taxon>
        <taxon>Actinomycetota</taxon>
        <taxon>Actinomycetes</taxon>
        <taxon>Kitasatosporales</taxon>
        <taxon>Streptomycetaceae</taxon>
        <taxon>Streptomyces</taxon>
    </lineage>
</organism>
<dbReference type="InterPro" id="IPR009288">
    <property type="entry name" value="AIG2-like_dom"/>
</dbReference>
<dbReference type="CDD" id="cd06661">
    <property type="entry name" value="GGCT_like"/>
    <property type="match status" value="1"/>
</dbReference>
<sequence length="145" mass="15687">MSELPFFVYGTLRPGAHNHDRFLRGRTAAEEPARLPCARLHDGPGHPYAVRAADGEVVGDLVHAAPGAYAGLIAELDRLEDYFGPGHPLNLYTRETCEVVRVHDGAAVRAWVYLATARAGLGAPVAGGDWFSRPRRPVPDAPRTP</sequence>
<dbReference type="Gene3D" id="3.10.490.10">
    <property type="entry name" value="Gamma-glutamyl cyclotransferase-like"/>
    <property type="match status" value="1"/>
</dbReference>
<evidence type="ECO:0000313" key="2">
    <source>
        <dbReference type="EMBL" id="MFC5020775.1"/>
    </source>
</evidence>
<dbReference type="SUPFAM" id="SSF110857">
    <property type="entry name" value="Gamma-glutamyl cyclotransferase-like"/>
    <property type="match status" value="1"/>
</dbReference>
<dbReference type="InterPro" id="IPR013024">
    <property type="entry name" value="GGCT-like"/>
</dbReference>
<dbReference type="RefSeq" id="WP_345691810.1">
    <property type="nucleotide sequence ID" value="NZ_BAABIT010000001.1"/>
</dbReference>
<feature type="domain" description="Gamma-glutamylcyclotransferase AIG2-like" evidence="1">
    <location>
        <begin position="6"/>
        <end position="130"/>
    </location>
</feature>
<keyword evidence="3" id="KW-1185">Reference proteome</keyword>
<evidence type="ECO:0000313" key="3">
    <source>
        <dbReference type="Proteomes" id="UP001595829"/>
    </source>
</evidence>
<gene>
    <name evidence="2" type="ORF">ACFPM3_01235</name>
</gene>
<protein>
    <submittedName>
        <fullName evidence="2">Gamma-glutamylcyclotransferase family protein</fullName>
    </submittedName>
</protein>